<name>A0ABT0ZTY7_9PSEU</name>
<evidence type="ECO:0000313" key="3">
    <source>
        <dbReference type="EMBL" id="MCO1654190.1"/>
    </source>
</evidence>
<feature type="region of interest" description="Disordered" evidence="1">
    <location>
        <begin position="1"/>
        <end position="33"/>
    </location>
</feature>
<keyword evidence="2" id="KW-0812">Transmembrane</keyword>
<keyword evidence="2" id="KW-1133">Transmembrane helix</keyword>
<proteinExistence type="predicted"/>
<reference evidence="3" key="1">
    <citation type="submission" date="2021-04" db="EMBL/GenBank/DDBJ databases">
        <title>Pseudonocardia sp. nov., isolated from sandy soil of mangrove forest.</title>
        <authorList>
            <person name="Zan Z."/>
            <person name="Huang R."/>
            <person name="Liu W."/>
        </authorList>
    </citation>
    <scope>NUCLEOTIDE SEQUENCE</scope>
    <source>
        <strain evidence="3">S2-4</strain>
    </source>
</reference>
<dbReference type="EMBL" id="JAGSOV010000009">
    <property type="protein sequence ID" value="MCO1654190.1"/>
    <property type="molecule type" value="Genomic_DNA"/>
</dbReference>
<dbReference type="InterPro" id="IPR009937">
    <property type="entry name" value="Phage_holin_3_6"/>
</dbReference>
<feature type="transmembrane region" description="Helical" evidence="2">
    <location>
        <begin position="128"/>
        <end position="147"/>
    </location>
</feature>
<evidence type="ECO:0000256" key="2">
    <source>
        <dbReference type="SAM" id="Phobius"/>
    </source>
</evidence>
<comment type="caution">
    <text evidence="3">The sequence shown here is derived from an EMBL/GenBank/DDBJ whole genome shotgun (WGS) entry which is preliminary data.</text>
</comment>
<sequence>MAVRSTRVINGNTRTTHPRRTAVATPSSSHRADVPPVLPSIPLSAEPVPGSDEKSIGALVGEATKHVSTLVRAEVELARTEITAEVKKGLQGSVFFIVALTVVLFSLFFLFFTLAELLALWVGRPGGFGIVFVLMLLIAGLAGFIGYRRVKKIRKPERTISTLKESAAVLSQRGRSDDEPVRPELDRTHR</sequence>
<dbReference type="Proteomes" id="UP001165283">
    <property type="component" value="Unassembled WGS sequence"/>
</dbReference>
<evidence type="ECO:0000313" key="4">
    <source>
        <dbReference type="Proteomes" id="UP001165283"/>
    </source>
</evidence>
<accession>A0ABT0ZTY7</accession>
<feature type="transmembrane region" description="Helical" evidence="2">
    <location>
        <begin position="94"/>
        <end position="122"/>
    </location>
</feature>
<protein>
    <submittedName>
        <fullName evidence="3">Phage holin family protein</fullName>
    </submittedName>
</protein>
<feature type="region of interest" description="Disordered" evidence="1">
    <location>
        <begin position="168"/>
        <end position="190"/>
    </location>
</feature>
<gene>
    <name evidence="3" type="ORF">KDL28_03895</name>
</gene>
<feature type="compositionally biased region" description="Basic and acidic residues" evidence="1">
    <location>
        <begin position="174"/>
        <end position="190"/>
    </location>
</feature>
<evidence type="ECO:0000256" key="1">
    <source>
        <dbReference type="SAM" id="MobiDB-lite"/>
    </source>
</evidence>
<dbReference type="Pfam" id="PF07332">
    <property type="entry name" value="Phage_holin_3_6"/>
    <property type="match status" value="1"/>
</dbReference>
<organism evidence="3 4">
    <name type="scientific">Pseudonocardia humida</name>
    <dbReference type="NCBI Taxonomy" id="2800819"/>
    <lineage>
        <taxon>Bacteria</taxon>
        <taxon>Bacillati</taxon>
        <taxon>Actinomycetota</taxon>
        <taxon>Actinomycetes</taxon>
        <taxon>Pseudonocardiales</taxon>
        <taxon>Pseudonocardiaceae</taxon>
        <taxon>Pseudonocardia</taxon>
    </lineage>
</organism>
<keyword evidence="4" id="KW-1185">Reference proteome</keyword>
<keyword evidence="2" id="KW-0472">Membrane</keyword>